<name>A0AAV4CKF4_9GAST</name>
<gene>
    <name evidence="1" type="ORF">PoB_005985400</name>
</gene>
<keyword evidence="2" id="KW-1185">Reference proteome</keyword>
<sequence length="81" mass="8911">MKTVIASLWMKKSGRKGRGRKGAEHEVFQCLKVNYYRLSAGVTNITKFCDWAVSSDTNSFCAHISSSIILHSVNANACSAK</sequence>
<dbReference type="AlphaFoldDB" id="A0AAV4CKF4"/>
<evidence type="ECO:0000313" key="2">
    <source>
        <dbReference type="Proteomes" id="UP000735302"/>
    </source>
</evidence>
<protein>
    <submittedName>
        <fullName evidence="1">Uncharacterized protein</fullName>
    </submittedName>
</protein>
<accession>A0AAV4CKF4</accession>
<evidence type="ECO:0000313" key="1">
    <source>
        <dbReference type="EMBL" id="GFO33349.1"/>
    </source>
</evidence>
<reference evidence="1 2" key="1">
    <citation type="journal article" date="2021" name="Elife">
        <title>Chloroplast acquisition without the gene transfer in kleptoplastic sea slugs, Plakobranchus ocellatus.</title>
        <authorList>
            <person name="Maeda T."/>
            <person name="Takahashi S."/>
            <person name="Yoshida T."/>
            <person name="Shimamura S."/>
            <person name="Takaki Y."/>
            <person name="Nagai Y."/>
            <person name="Toyoda A."/>
            <person name="Suzuki Y."/>
            <person name="Arimoto A."/>
            <person name="Ishii H."/>
            <person name="Satoh N."/>
            <person name="Nishiyama T."/>
            <person name="Hasebe M."/>
            <person name="Maruyama T."/>
            <person name="Minagawa J."/>
            <person name="Obokata J."/>
            <person name="Shigenobu S."/>
        </authorList>
    </citation>
    <scope>NUCLEOTIDE SEQUENCE [LARGE SCALE GENOMIC DNA]</scope>
</reference>
<proteinExistence type="predicted"/>
<organism evidence="1 2">
    <name type="scientific">Plakobranchus ocellatus</name>
    <dbReference type="NCBI Taxonomy" id="259542"/>
    <lineage>
        <taxon>Eukaryota</taxon>
        <taxon>Metazoa</taxon>
        <taxon>Spiralia</taxon>
        <taxon>Lophotrochozoa</taxon>
        <taxon>Mollusca</taxon>
        <taxon>Gastropoda</taxon>
        <taxon>Heterobranchia</taxon>
        <taxon>Euthyneura</taxon>
        <taxon>Panpulmonata</taxon>
        <taxon>Sacoglossa</taxon>
        <taxon>Placobranchoidea</taxon>
        <taxon>Plakobranchidae</taxon>
        <taxon>Plakobranchus</taxon>
    </lineage>
</organism>
<dbReference type="Proteomes" id="UP000735302">
    <property type="component" value="Unassembled WGS sequence"/>
</dbReference>
<dbReference type="EMBL" id="BLXT01006771">
    <property type="protein sequence ID" value="GFO33349.1"/>
    <property type="molecule type" value="Genomic_DNA"/>
</dbReference>
<comment type="caution">
    <text evidence="1">The sequence shown here is derived from an EMBL/GenBank/DDBJ whole genome shotgun (WGS) entry which is preliminary data.</text>
</comment>